<dbReference type="EMBL" id="JASGBQ010000031">
    <property type="protein sequence ID" value="MDI9243340.1"/>
    <property type="molecule type" value="Genomic_DNA"/>
</dbReference>
<sequence length="204" mass="22955">MSDELQVQTPTGLQVQGSPTFQQTGSGNTQIGYIGQQINHITMGGVPQIIRPANPNHEYYNLFVIDQEQMDSLVAIPRHQSLNAFTAEEVRKIYALPGLAAAEEIKRLPSLFVIRNRFGNHTTPDQCAGYGYIVDIRQKSDTIIVTASISHVIRQEKLNALESELQLLRAPENNELDSVHWAIKRVNLPQLIQEKKLIEIMDML</sequence>
<comment type="caution">
    <text evidence="1">The sequence shown here is derived from an EMBL/GenBank/DDBJ whole genome shotgun (WGS) entry which is preliminary data.</text>
</comment>
<dbReference type="AlphaFoldDB" id="A0AAP4F0H8"/>
<gene>
    <name evidence="1" type="ORF">QJ036_12870</name>
</gene>
<proteinExistence type="predicted"/>
<accession>A0AAP4F0H8</accession>
<dbReference type="Proteomes" id="UP001300383">
    <property type="component" value="Unassembled WGS sequence"/>
</dbReference>
<keyword evidence="2" id="KW-1185">Reference proteome</keyword>
<name>A0AAP4F0H8_9FIRM</name>
<protein>
    <submittedName>
        <fullName evidence="1">Uncharacterized protein</fullName>
    </submittedName>
</protein>
<evidence type="ECO:0000313" key="1">
    <source>
        <dbReference type="EMBL" id="MDI9243340.1"/>
    </source>
</evidence>
<evidence type="ECO:0000313" key="2">
    <source>
        <dbReference type="Proteomes" id="UP001300383"/>
    </source>
</evidence>
<reference evidence="1 2" key="1">
    <citation type="submission" date="2023-05" db="EMBL/GenBank/DDBJ databases">
        <title>[ruminococcus] sp. nov., isolated from a pig farm feces dump.</title>
        <authorList>
            <person name="Chang Y.-H."/>
        </authorList>
    </citation>
    <scope>NUCLEOTIDE SEQUENCE [LARGE SCALE GENOMIC DNA]</scope>
    <source>
        <strain evidence="1 2">YH-rum2234</strain>
    </source>
</reference>
<dbReference type="RefSeq" id="WP_283231764.1">
    <property type="nucleotide sequence ID" value="NZ_JASGBQ010000031.1"/>
</dbReference>
<organism evidence="1 2">
    <name type="scientific">Fusibacillus kribbianus</name>
    <dbReference type="NCBI Taxonomy" id="3044208"/>
    <lineage>
        <taxon>Bacteria</taxon>
        <taxon>Bacillati</taxon>
        <taxon>Bacillota</taxon>
        <taxon>Clostridia</taxon>
        <taxon>Lachnospirales</taxon>
        <taxon>Lachnospiraceae</taxon>
        <taxon>Fusibacillus</taxon>
    </lineage>
</organism>